<evidence type="ECO:0000313" key="1">
    <source>
        <dbReference type="EMBL" id="RRT33323.1"/>
    </source>
</evidence>
<dbReference type="AlphaFoldDB" id="A0A426X1I1"/>
<organism evidence="1 2">
    <name type="scientific">Ensete ventricosum</name>
    <name type="common">Abyssinian banana</name>
    <name type="synonym">Musa ensete</name>
    <dbReference type="NCBI Taxonomy" id="4639"/>
    <lineage>
        <taxon>Eukaryota</taxon>
        <taxon>Viridiplantae</taxon>
        <taxon>Streptophyta</taxon>
        <taxon>Embryophyta</taxon>
        <taxon>Tracheophyta</taxon>
        <taxon>Spermatophyta</taxon>
        <taxon>Magnoliopsida</taxon>
        <taxon>Liliopsida</taxon>
        <taxon>Zingiberales</taxon>
        <taxon>Musaceae</taxon>
        <taxon>Ensete</taxon>
    </lineage>
</organism>
<accession>A0A426X1I1</accession>
<dbReference type="Proteomes" id="UP000287651">
    <property type="component" value="Unassembled WGS sequence"/>
</dbReference>
<sequence>MWARVKFGATGWGSDDAVGTHRETHRILAEGIGSLSGVRRELAEGIGSLSGVRRKHAEGIGSLLGVRGEFIRRRPRGSPEDHRGLSKSLLGVRRVLMDLMVT</sequence>
<dbReference type="EMBL" id="AMZH03029317">
    <property type="protein sequence ID" value="RRT33323.1"/>
    <property type="molecule type" value="Genomic_DNA"/>
</dbReference>
<comment type="caution">
    <text evidence="1">The sequence shown here is derived from an EMBL/GenBank/DDBJ whole genome shotgun (WGS) entry which is preliminary data.</text>
</comment>
<reference evidence="1 2" key="1">
    <citation type="journal article" date="2014" name="Agronomy (Basel)">
        <title>A Draft Genome Sequence for Ensete ventricosum, the Drought-Tolerant Tree Against Hunger.</title>
        <authorList>
            <person name="Harrison J."/>
            <person name="Moore K.A."/>
            <person name="Paszkiewicz K."/>
            <person name="Jones T."/>
            <person name="Grant M."/>
            <person name="Ambacheew D."/>
            <person name="Muzemil S."/>
            <person name="Studholme D.J."/>
        </authorList>
    </citation>
    <scope>NUCLEOTIDE SEQUENCE [LARGE SCALE GENOMIC DNA]</scope>
</reference>
<protein>
    <submittedName>
        <fullName evidence="1">Uncharacterized protein</fullName>
    </submittedName>
</protein>
<gene>
    <name evidence="1" type="ORF">B296_00050673</name>
</gene>
<name>A0A426X1I1_ENSVE</name>
<evidence type="ECO:0000313" key="2">
    <source>
        <dbReference type="Proteomes" id="UP000287651"/>
    </source>
</evidence>
<proteinExistence type="predicted"/>